<name>A0ABR0L904_9PEZI</name>
<dbReference type="Gene3D" id="3.90.25.10">
    <property type="entry name" value="UDP-galactose 4-epimerase, domain 1"/>
    <property type="match status" value="1"/>
</dbReference>
<feature type="compositionally biased region" description="Basic and acidic residues" evidence="3">
    <location>
        <begin position="521"/>
        <end position="535"/>
    </location>
</feature>
<dbReference type="InterPro" id="IPR051609">
    <property type="entry name" value="NmrA/Isoflavone_reductase-like"/>
</dbReference>
<feature type="compositionally biased region" description="Basic and acidic residues" evidence="3">
    <location>
        <begin position="550"/>
        <end position="569"/>
    </location>
</feature>
<protein>
    <recommendedName>
        <fullName evidence="4">NmrA-like domain-containing protein</fullName>
    </recommendedName>
</protein>
<accession>A0ABR0L904</accession>
<dbReference type="CDD" id="cd05259">
    <property type="entry name" value="PCBER_SDR_a"/>
    <property type="match status" value="1"/>
</dbReference>
<feature type="region of interest" description="Disordered" evidence="3">
    <location>
        <begin position="448"/>
        <end position="503"/>
    </location>
</feature>
<dbReference type="Pfam" id="PF05368">
    <property type="entry name" value="NmrA"/>
    <property type="match status" value="1"/>
</dbReference>
<dbReference type="PANTHER" id="PTHR47706">
    <property type="entry name" value="NMRA-LIKE FAMILY PROTEIN"/>
    <property type="match status" value="1"/>
</dbReference>
<dbReference type="EMBL" id="JAVRRR010000159">
    <property type="protein sequence ID" value="KAK5145318.1"/>
    <property type="molecule type" value="Genomic_DNA"/>
</dbReference>
<dbReference type="InterPro" id="IPR045312">
    <property type="entry name" value="PCBER-like"/>
</dbReference>
<gene>
    <name evidence="5" type="ORF">LTR32_002905</name>
</gene>
<dbReference type="PANTHER" id="PTHR47706:SF1">
    <property type="entry name" value="CIPA-LIKE, PUTATIVE (AFU_ORTHOLOGUE AFUA_1G12460)-RELATED"/>
    <property type="match status" value="1"/>
</dbReference>
<keyword evidence="1" id="KW-0521">NADP</keyword>
<organism evidence="5 6">
    <name type="scientific">Rachicladosporium monterosium</name>
    <dbReference type="NCBI Taxonomy" id="1507873"/>
    <lineage>
        <taxon>Eukaryota</taxon>
        <taxon>Fungi</taxon>
        <taxon>Dikarya</taxon>
        <taxon>Ascomycota</taxon>
        <taxon>Pezizomycotina</taxon>
        <taxon>Dothideomycetes</taxon>
        <taxon>Dothideomycetidae</taxon>
        <taxon>Cladosporiales</taxon>
        <taxon>Cladosporiaceae</taxon>
        <taxon>Rachicladosporium</taxon>
    </lineage>
</organism>
<evidence type="ECO:0000313" key="5">
    <source>
        <dbReference type="EMBL" id="KAK5145318.1"/>
    </source>
</evidence>
<evidence type="ECO:0000256" key="3">
    <source>
        <dbReference type="SAM" id="MobiDB-lite"/>
    </source>
</evidence>
<dbReference type="InterPro" id="IPR008030">
    <property type="entry name" value="NmrA-like"/>
</dbReference>
<feature type="domain" description="NmrA-like" evidence="4">
    <location>
        <begin position="8"/>
        <end position="227"/>
    </location>
</feature>
<evidence type="ECO:0000313" key="6">
    <source>
        <dbReference type="Proteomes" id="UP001308179"/>
    </source>
</evidence>
<dbReference type="InterPro" id="IPR036291">
    <property type="entry name" value="NAD(P)-bd_dom_sf"/>
</dbReference>
<reference evidence="5 6" key="1">
    <citation type="submission" date="2023-08" db="EMBL/GenBank/DDBJ databases">
        <title>Black Yeasts Isolated from many extreme environments.</title>
        <authorList>
            <person name="Coleine C."/>
            <person name="Stajich J.E."/>
            <person name="Selbmann L."/>
        </authorList>
    </citation>
    <scope>NUCLEOTIDE SEQUENCE [LARGE SCALE GENOMIC DNA]</scope>
    <source>
        <strain evidence="5 6">CCFEE 5386</strain>
    </source>
</reference>
<dbReference type="SUPFAM" id="SSF51735">
    <property type="entry name" value="NAD(P)-binding Rossmann-fold domains"/>
    <property type="match status" value="1"/>
</dbReference>
<dbReference type="Gene3D" id="3.40.50.720">
    <property type="entry name" value="NAD(P)-binding Rossmann-like Domain"/>
    <property type="match status" value="1"/>
</dbReference>
<evidence type="ECO:0000259" key="4">
    <source>
        <dbReference type="Pfam" id="PF05368"/>
    </source>
</evidence>
<feature type="compositionally biased region" description="Low complexity" evidence="3">
    <location>
        <begin position="475"/>
        <end position="500"/>
    </location>
</feature>
<keyword evidence="2" id="KW-0560">Oxidoreductase</keyword>
<evidence type="ECO:0000256" key="2">
    <source>
        <dbReference type="ARBA" id="ARBA00023002"/>
    </source>
</evidence>
<proteinExistence type="predicted"/>
<sequence>MSSSTLIKRVVLVGATGAVGAPVLQTLVDQHFDVTVFTRASSNHSFPSNVHVANVNYEDVASMTKALQGQDALISTIGFGGATLQKHLLDAAIAAGVKRFLPSEFGCDTHNPRVAAIPLFRTKLDIDEYMDEKVKGTGTTYTCVYTNAFLDWGLVNNGLLLDLPGKKIQMIDGGETPFTANSLDFIAKGTVAVLKHPDETANRAVRLNGAVVTLNQVLQYAKKYAGAEGWEVDEVTTEALEHEGMKNFKARPEDLSGYMMQFIKLAIYGSEFGGNFDGNNDNALLGLKKMSDGEVEQLVRSMINTISIQRTQNRLNTDIPHHPPSPQYHTALALLHYTTTPHQQIQHDKMEGSMRYCNDASHALADPRTEHSQYIPHPHPHATASSSAPLLTLWPTCPFRRVSCNAPLAHIPGDRVSGPWRWVHARPSEQERARALARITAPLAGLPMIEVPDSPPRSPVRWKAKPTRRVDSATTREGTSSSLSLSSASASREYRSATSEDNVRRAMEALTLSERRDVERRVRFQETGSEGRSREAVGGGQSGCGQAMVEARERVRAGKAEAEAEKAEEWEVVEPEEGGDDEDESTDEESSDDDSTDDEEWVLESDGMLVAEVVEFV</sequence>
<keyword evidence="6" id="KW-1185">Reference proteome</keyword>
<comment type="caution">
    <text evidence="5">The sequence shown here is derived from an EMBL/GenBank/DDBJ whole genome shotgun (WGS) entry which is preliminary data.</text>
</comment>
<feature type="region of interest" description="Disordered" evidence="3">
    <location>
        <begin position="521"/>
        <end position="607"/>
    </location>
</feature>
<feature type="compositionally biased region" description="Acidic residues" evidence="3">
    <location>
        <begin position="570"/>
        <end position="603"/>
    </location>
</feature>
<dbReference type="Proteomes" id="UP001308179">
    <property type="component" value="Unassembled WGS sequence"/>
</dbReference>
<evidence type="ECO:0000256" key="1">
    <source>
        <dbReference type="ARBA" id="ARBA00022857"/>
    </source>
</evidence>